<dbReference type="Proteomes" id="UP000499080">
    <property type="component" value="Unassembled WGS sequence"/>
</dbReference>
<dbReference type="EMBL" id="BGPR01190231">
    <property type="protein sequence ID" value="GBM89193.1"/>
    <property type="molecule type" value="Genomic_DNA"/>
</dbReference>
<gene>
    <name evidence="2" type="ORF">AVEN_65663_1</name>
</gene>
<feature type="compositionally biased region" description="Polar residues" evidence="1">
    <location>
        <begin position="33"/>
        <end position="53"/>
    </location>
</feature>
<evidence type="ECO:0000256" key="1">
    <source>
        <dbReference type="SAM" id="MobiDB-lite"/>
    </source>
</evidence>
<proteinExistence type="predicted"/>
<feature type="region of interest" description="Disordered" evidence="1">
    <location>
        <begin position="1"/>
        <end position="65"/>
    </location>
</feature>
<dbReference type="AlphaFoldDB" id="A0A4Y2JFV1"/>
<reference evidence="2 3" key="1">
    <citation type="journal article" date="2019" name="Sci. Rep.">
        <title>Orb-weaving spider Araneus ventricosus genome elucidates the spidroin gene catalogue.</title>
        <authorList>
            <person name="Kono N."/>
            <person name="Nakamura H."/>
            <person name="Ohtoshi R."/>
            <person name="Moran D.A.P."/>
            <person name="Shinohara A."/>
            <person name="Yoshida Y."/>
            <person name="Fujiwara M."/>
            <person name="Mori M."/>
            <person name="Tomita M."/>
            <person name="Arakawa K."/>
        </authorList>
    </citation>
    <scope>NUCLEOTIDE SEQUENCE [LARGE SCALE GENOMIC DNA]</scope>
</reference>
<protein>
    <submittedName>
        <fullName evidence="2">Uncharacterized protein</fullName>
    </submittedName>
</protein>
<feature type="compositionally biased region" description="Basic residues" evidence="1">
    <location>
        <begin position="11"/>
        <end position="24"/>
    </location>
</feature>
<feature type="non-terminal residue" evidence="2">
    <location>
        <position position="65"/>
    </location>
</feature>
<comment type="caution">
    <text evidence="2">The sequence shown here is derived from an EMBL/GenBank/DDBJ whole genome shotgun (WGS) entry which is preliminary data.</text>
</comment>
<evidence type="ECO:0000313" key="2">
    <source>
        <dbReference type="EMBL" id="GBM89193.1"/>
    </source>
</evidence>
<organism evidence="2 3">
    <name type="scientific">Araneus ventricosus</name>
    <name type="common">Orbweaver spider</name>
    <name type="synonym">Epeira ventricosa</name>
    <dbReference type="NCBI Taxonomy" id="182803"/>
    <lineage>
        <taxon>Eukaryota</taxon>
        <taxon>Metazoa</taxon>
        <taxon>Ecdysozoa</taxon>
        <taxon>Arthropoda</taxon>
        <taxon>Chelicerata</taxon>
        <taxon>Arachnida</taxon>
        <taxon>Araneae</taxon>
        <taxon>Araneomorphae</taxon>
        <taxon>Entelegynae</taxon>
        <taxon>Araneoidea</taxon>
        <taxon>Araneidae</taxon>
        <taxon>Araneus</taxon>
    </lineage>
</organism>
<sequence>MPNCPTLKTKSTWRRRTPMEHRRKMVEGDSDTARSSQPFIQSSTGVTSSSMLQRMSPAAGPSRRL</sequence>
<keyword evidence="3" id="KW-1185">Reference proteome</keyword>
<accession>A0A4Y2JFV1</accession>
<name>A0A4Y2JFV1_ARAVE</name>
<feature type="compositionally biased region" description="Polar residues" evidence="1">
    <location>
        <begin position="1"/>
        <end position="10"/>
    </location>
</feature>
<evidence type="ECO:0000313" key="3">
    <source>
        <dbReference type="Proteomes" id="UP000499080"/>
    </source>
</evidence>